<dbReference type="PANTHER" id="PTHR34129">
    <property type="entry name" value="BLR1139 PROTEIN"/>
    <property type="match status" value="1"/>
</dbReference>
<accession>A0A1W2GP76</accession>
<evidence type="ECO:0000313" key="2">
    <source>
        <dbReference type="EMBL" id="SMD38252.1"/>
    </source>
</evidence>
<keyword evidence="1" id="KW-1133">Transmembrane helix</keyword>
<feature type="transmembrane region" description="Helical" evidence="1">
    <location>
        <begin position="53"/>
        <end position="76"/>
    </location>
</feature>
<name>A0A1W2GP76_REIFA</name>
<sequence>MQPILLKCYLGKGGDAQNMLVLYDRILVVIFKGKRVDFPLSSIKGLVISRKKLIIPLVIGGIGTCFSWLALSLGWYHYQTNLLLVFLFFGWMYYGFIGKDGLELLEGKDRHVFLIKANHFVLNTFLKFTKARMYQAPAQRESISFHLSSKKDWEAQGQSTLYKHPSLESEGFIHTSYLSELRTTYEQYFKPDDQLVLLGIDLSKVEAEVKINEVPSRGTLFPHIYGKLNKSAIVFLRAIESAQDLDFKTIE</sequence>
<evidence type="ECO:0000256" key="1">
    <source>
        <dbReference type="SAM" id="Phobius"/>
    </source>
</evidence>
<dbReference type="Gene3D" id="3.20.170.20">
    <property type="entry name" value="Protein of unknown function DUF952"/>
    <property type="match status" value="1"/>
</dbReference>
<organism evidence="2 3">
    <name type="scientific">Reichenbachiella faecimaris</name>
    <dbReference type="NCBI Taxonomy" id="692418"/>
    <lineage>
        <taxon>Bacteria</taxon>
        <taxon>Pseudomonadati</taxon>
        <taxon>Bacteroidota</taxon>
        <taxon>Cytophagia</taxon>
        <taxon>Cytophagales</taxon>
        <taxon>Reichenbachiellaceae</taxon>
        <taxon>Reichenbachiella</taxon>
    </lineage>
</organism>
<dbReference type="EMBL" id="FWYF01000004">
    <property type="protein sequence ID" value="SMD38252.1"/>
    <property type="molecule type" value="Genomic_DNA"/>
</dbReference>
<dbReference type="OrthoDB" id="5638018at2"/>
<gene>
    <name evidence="2" type="ORF">SAMN04488029_3710</name>
</gene>
<protein>
    <submittedName>
        <fullName evidence="2">Uncharacterized conserved protein, DUF952 family</fullName>
    </submittedName>
</protein>
<dbReference type="SUPFAM" id="SSF56399">
    <property type="entry name" value="ADP-ribosylation"/>
    <property type="match status" value="1"/>
</dbReference>
<dbReference type="AlphaFoldDB" id="A0A1W2GP76"/>
<reference evidence="2 3" key="1">
    <citation type="submission" date="2017-04" db="EMBL/GenBank/DDBJ databases">
        <authorList>
            <person name="Afonso C.L."/>
            <person name="Miller P.J."/>
            <person name="Scott M.A."/>
            <person name="Spackman E."/>
            <person name="Goraichik I."/>
            <person name="Dimitrov K.M."/>
            <person name="Suarez D.L."/>
            <person name="Swayne D.E."/>
        </authorList>
    </citation>
    <scope>NUCLEOTIDE SEQUENCE [LARGE SCALE GENOMIC DNA]</scope>
    <source>
        <strain evidence="2 3">DSM 26133</strain>
    </source>
</reference>
<dbReference type="STRING" id="692418.SAMN04488029_3710"/>
<evidence type="ECO:0000313" key="3">
    <source>
        <dbReference type="Proteomes" id="UP000192472"/>
    </source>
</evidence>
<keyword evidence="1" id="KW-0472">Membrane</keyword>
<dbReference type="Proteomes" id="UP000192472">
    <property type="component" value="Unassembled WGS sequence"/>
</dbReference>
<keyword evidence="3" id="KW-1185">Reference proteome</keyword>
<proteinExistence type="predicted"/>
<dbReference type="RefSeq" id="WP_084374329.1">
    <property type="nucleotide sequence ID" value="NZ_FWYF01000004.1"/>
</dbReference>
<dbReference type="PANTHER" id="PTHR34129:SF1">
    <property type="entry name" value="DUF952 DOMAIN-CONTAINING PROTEIN"/>
    <property type="match status" value="1"/>
</dbReference>
<dbReference type="InterPro" id="IPR009297">
    <property type="entry name" value="DUF952"/>
</dbReference>
<keyword evidence="1" id="KW-0812">Transmembrane</keyword>
<dbReference type="Pfam" id="PF06108">
    <property type="entry name" value="DUF952"/>
    <property type="match status" value="1"/>
</dbReference>
<feature type="transmembrane region" description="Helical" evidence="1">
    <location>
        <begin position="82"/>
        <end position="98"/>
    </location>
</feature>